<evidence type="ECO:0000313" key="2">
    <source>
        <dbReference type="Proteomes" id="UP000030151"/>
    </source>
</evidence>
<name>A0A014P1Z2_9HYPO</name>
<dbReference type="HOGENOM" id="CLU_2740588_0_0_1"/>
<reference evidence="1 2" key="1">
    <citation type="submission" date="2014-02" db="EMBL/GenBank/DDBJ databases">
        <title>The genome sequence of the entomopathogenic fungus Metarhizium robertsii ARSEF 2575.</title>
        <authorList>
            <person name="Giuliano Garisto Donzelli B."/>
            <person name="Roe B.A."/>
            <person name="Macmil S.L."/>
            <person name="Krasnoff S.B."/>
            <person name="Gibson D.M."/>
        </authorList>
    </citation>
    <scope>NUCLEOTIDE SEQUENCE [LARGE SCALE GENOMIC DNA]</scope>
    <source>
        <strain evidence="1 2">ARSEF 2575</strain>
    </source>
</reference>
<organism evidence="1 2">
    <name type="scientific">Metarhizium robertsii</name>
    <dbReference type="NCBI Taxonomy" id="568076"/>
    <lineage>
        <taxon>Eukaryota</taxon>
        <taxon>Fungi</taxon>
        <taxon>Dikarya</taxon>
        <taxon>Ascomycota</taxon>
        <taxon>Pezizomycotina</taxon>
        <taxon>Sordariomycetes</taxon>
        <taxon>Hypocreomycetidae</taxon>
        <taxon>Hypocreales</taxon>
        <taxon>Clavicipitaceae</taxon>
        <taxon>Metarhizium</taxon>
    </lineage>
</organism>
<proteinExistence type="predicted"/>
<evidence type="ECO:0000313" key="1">
    <source>
        <dbReference type="EMBL" id="EXU95307.1"/>
    </source>
</evidence>
<dbReference type="EMBL" id="JELW01000088">
    <property type="protein sequence ID" value="EXU95307.1"/>
    <property type="molecule type" value="Genomic_DNA"/>
</dbReference>
<dbReference type="Proteomes" id="UP000030151">
    <property type="component" value="Unassembled WGS sequence"/>
</dbReference>
<accession>A0A014P1Z2</accession>
<dbReference type="AlphaFoldDB" id="A0A014P1Z2"/>
<sequence>MNRVYVGGMFDLSMFGPDISTWSPRFAHYTAHVDHASIGFCQDAALPVKILLKEVFDKAWQEDGLSDDLRQ</sequence>
<gene>
    <name evidence="1" type="ORF">X797_011634</name>
</gene>
<protein>
    <submittedName>
        <fullName evidence="1">Uncharacterized protein</fullName>
    </submittedName>
</protein>
<comment type="caution">
    <text evidence="1">The sequence shown here is derived from an EMBL/GenBank/DDBJ whole genome shotgun (WGS) entry which is preliminary data.</text>
</comment>